<keyword evidence="1" id="KW-1133">Transmembrane helix</keyword>
<feature type="transmembrane region" description="Helical" evidence="1">
    <location>
        <begin position="219"/>
        <end position="242"/>
    </location>
</feature>
<feature type="transmembrane region" description="Helical" evidence="1">
    <location>
        <begin position="70"/>
        <end position="93"/>
    </location>
</feature>
<gene>
    <name evidence="2" type="ORF">J9253_00210</name>
</gene>
<feature type="transmembrane region" description="Helical" evidence="1">
    <location>
        <begin position="99"/>
        <end position="129"/>
    </location>
</feature>
<accession>A0ABX7WXS9</accession>
<reference evidence="2 3" key="1">
    <citation type="submission" date="2021-04" db="EMBL/GenBank/DDBJ databases">
        <title>Genomics, taxonomy and metabolism of representatives of sulfur bacteria of the genus Thiothrix: Thiothrix fructosivorans QT, Thiothrix unzii A1T and three new species, Thiothrix subterranea sp. nov., Thiothrix litoralis sp. nov. and 'Candidatus Thiothrix anitrata' sp. nov.</title>
        <authorList>
            <person name="Ravin N.V."/>
            <person name="Smolyakov D."/>
            <person name="Rudenko T.S."/>
            <person name="Mardanov A.V."/>
            <person name="Beletsky A.V."/>
            <person name="Markov N.D."/>
            <person name="Fomenkov A.I."/>
            <person name="Roberts R.J."/>
            <person name="Karnachuk O.V."/>
            <person name="Novikov A."/>
            <person name="Grabovich M.Y."/>
        </authorList>
    </citation>
    <scope>NUCLEOTIDE SEQUENCE [LARGE SCALE GENOMIC DNA]</scope>
    <source>
        <strain evidence="2 3">AS</strain>
    </source>
</reference>
<evidence type="ECO:0000256" key="1">
    <source>
        <dbReference type="SAM" id="Phobius"/>
    </source>
</evidence>
<name>A0ABX7WXS9_9GAMM</name>
<protein>
    <recommendedName>
        <fullName evidence="4">O-antigen polymerase</fullName>
    </recommendedName>
</protein>
<evidence type="ECO:0000313" key="2">
    <source>
        <dbReference type="EMBL" id="QTR46424.1"/>
    </source>
</evidence>
<organism evidence="2 3">
    <name type="scientific">Thiothrix litoralis</name>
    <dbReference type="NCBI Taxonomy" id="2891210"/>
    <lineage>
        <taxon>Bacteria</taxon>
        <taxon>Pseudomonadati</taxon>
        <taxon>Pseudomonadota</taxon>
        <taxon>Gammaproteobacteria</taxon>
        <taxon>Thiotrichales</taxon>
        <taxon>Thiotrichaceae</taxon>
        <taxon>Thiothrix</taxon>
    </lineage>
</organism>
<keyword evidence="3" id="KW-1185">Reference proteome</keyword>
<dbReference type="Proteomes" id="UP000672039">
    <property type="component" value="Chromosome"/>
</dbReference>
<feature type="transmembrane region" description="Helical" evidence="1">
    <location>
        <begin position="12"/>
        <end position="33"/>
    </location>
</feature>
<feature type="transmembrane region" description="Helical" evidence="1">
    <location>
        <begin position="277"/>
        <end position="295"/>
    </location>
</feature>
<evidence type="ECO:0008006" key="4">
    <source>
        <dbReference type="Google" id="ProtNLM"/>
    </source>
</evidence>
<dbReference type="RefSeq" id="WP_210222760.1">
    <property type="nucleotide sequence ID" value="NZ_CP072801.1"/>
</dbReference>
<feature type="transmembrane region" description="Helical" evidence="1">
    <location>
        <begin position="136"/>
        <end position="154"/>
    </location>
</feature>
<proteinExistence type="predicted"/>
<keyword evidence="1" id="KW-0472">Membrane</keyword>
<sequence length="301" mass="34475">MKSNKINIEILWEYFYKIILLIMIASIIEYFLILNGFVSLRTINTSGGYFLSGIFSMMHGLENGDPHYRFYASFMEPGTLAMYLIPMIIYTFLKKRYYSLVIFAFAMYLTDSLGGFISVALAIPLLIYYRSNKKNAFISLILLLLTTALLIFSFKNEFLERYEQKGNSASIREENFTQMINNLPELLSNYPFGIPLSENTEQAMANSLRFGFNFTPGNAYNLGGIFAFIGYITVLLLSLWYATTSLLKRTVSSNIEQIAIISTICLIPFIFQRATVWDSNIFSLLIAPFIISFLSSKKVRR</sequence>
<feature type="transmembrane region" description="Helical" evidence="1">
    <location>
        <begin position="39"/>
        <end position="58"/>
    </location>
</feature>
<dbReference type="EMBL" id="CP072801">
    <property type="protein sequence ID" value="QTR46424.1"/>
    <property type="molecule type" value="Genomic_DNA"/>
</dbReference>
<evidence type="ECO:0000313" key="3">
    <source>
        <dbReference type="Proteomes" id="UP000672039"/>
    </source>
</evidence>
<keyword evidence="1" id="KW-0812">Transmembrane</keyword>